<evidence type="ECO:0000256" key="7">
    <source>
        <dbReference type="ARBA" id="ARBA00022756"/>
    </source>
</evidence>
<protein>
    <recommendedName>
        <fullName evidence="10">8-amino-7-ketopelargonate synthase</fullName>
        <ecNumber evidence="10">2.3.1.47</ecNumber>
    </recommendedName>
</protein>
<dbReference type="Gene3D" id="3.40.640.10">
    <property type="entry name" value="Type I PLP-dependent aspartate aminotransferase-like (Major domain)"/>
    <property type="match status" value="1"/>
</dbReference>
<dbReference type="InterPro" id="IPR004723">
    <property type="entry name" value="AONS_Archaea/Proteobacteria"/>
</dbReference>
<evidence type="ECO:0000256" key="10">
    <source>
        <dbReference type="RuleBase" id="RU003693"/>
    </source>
</evidence>
<comment type="function">
    <text evidence="2 10">Catalyzes the decarboxylative condensation of pimeloyl-[acyl-carrier protein] and L-alanine to produce 8-amino-7-oxononanoate (AON), [acyl-carrier protein], and carbon dioxide.</text>
</comment>
<feature type="domain" description="Aminotransferase class I/classII large" evidence="11">
    <location>
        <begin position="42"/>
        <end position="389"/>
    </location>
</feature>
<dbReference type="Gene3D" id="3.90.1150.10">
    <property type="entry name" value="Aspartate Aminotransferase, domain 1"/>
    <property type="match status" value="1"/>
</dbReference>
<accession>A0ABV0KLF8</accession>
<evidence type="ECO:0000256" key="1">
    <source>
        <dbReference type="ARBA" id="ARBA00001933"/>
    </source>
</evidence>
<dbReference type="InterPro" id="IPR050087">
    <property type="entry name" value="AON_synthase_class-II"/>
</dbReference>
<dbReference type="InterPro" id="IPR015421">
    <property type="entry name" value="PyrdxlP-dep_Trfase_major"/>
</dbReference>
<evidence type="ECO:0000256" key="3">
    <source>
        <dbReference type="ARBA" id="ARBA00004746"/>
    </source>
</evidence>
<reference evidence="12 13" key="1">
    <citation type="submission" date="2022-04" db="EMBL/GenBank/DDBJ databases">
        <title>Positive selection, recombination, and allopatry shape intraspecific diversity of widespread and dominant cyanobacteria.</title>
        <authorList>
            <person name="Wei J."/>
            <person name="Shu W."/>
            <person name="Hu C."/>
        </authorList>
    </citation>
    <scope>NUCLEOTIDE SEQUENCE [LARGE SCALE GENOMIC DNA]</scope>
    <source>
        <strain evidence="12 13">AS-A4</strain>
    </source>
</reference>
<dbReference type="PROSITE" id="PS00599">
    <property type="entry name" value="AA_TRANSFER_CLASS_2"/>
    <property type="match status" value="1"/>
</dbReference>
<dbReference type="PANTHER" id="PTHR13693:SF100">
    <property type="entry name" value="8-AMINO-7-OXONONANOATE SYNTHASE"/>
    <property type="match status" value="1"/>
</dbReference>
<comment type="catalytic activity">
    <reaction evidence="9 10">
        <text>6-carboxyhexanoyl-[ACP] + L-alanine + H(+) = (8S)-8-amino-7-oxononanoate + holo-[ACP] + CO2</text>
        <dbReference type="Rhea" id="RHEA:42288"/>
        <dbReference type="Rhea" id="RHEA-COMP:9685"/>
        <dbReference type="Rhea" id="RHEA-COMP:9955"/>
        <dbReference type="ChEBI" id="CHEBI:15378"/>
        <dbReference type="ChEBI" id="CHEBI:16526"/>
        <dbReference type="ChEBI" id="CHEBI:57972"/>
        <dbReference type="ChEBI" id="CHEBI:64479"/>
        <dbReference type="ChEBI" id="CHEBI:78846"/>
        <dbReference type="ChEBI" id="CHEBI:149468"/>
        <dbReference type="EC" id="2.3.1.47"/>
    </reaction>
</comment>
<dbReference type="InterPro" id="IPR004839">
    <property type="entry name" value="Aminotransferase_I/II_large"/>
</dbReference>
<evidence type="ECO:0000256" key="8">
    <source>
        <dbReference type="ARBA" id="ARBA00022898"/>
    </source>
</evidence>
<gene>
    <name evidence="12" type="primary">bioF</name>
    <name evidence="12" type="ORF">NDI38_16155</name>
</gene>
<sequence length="402" mass="42821">MTANPYAWLESALTTIHRADWYRSVQAIEGRSGAVVQIAGQPVLNFGSNDYLGLAGDDRLIQAALAATQAYGTGSTGSRLVSGQRALHEQLEQAIASLKQTEAALVFSSGYLANLGTVSALVGKRDLILSDQYNHSSLKQGAVLSGATVLNYAHCDVVQLQQLLEQHRERHRRCLLLTDSVFSMDGDLCPLPELLALAETFDAMLLVDEAHATGVLGTTGAGCVEHFGCTGRAIVQVGTLSKALGSLGGYVAGSATLIDYLRNRAAGFIYTTGLSPADTAAALAAVTIVQQDPDRRAQLWQNVTQLKQALQPLSQQLTATTDTAITLLPSESPILCLQVGSPAIVLHLGTLLRQAGIFAPAIRPPTVPTSRLRLTLMATHECKHLQQFTTALSQAMQVRWDG</sequence>
<proteinExistence type="inferred from homology"/>
<evidence type="ECO:0000256" key="2">
    <source>
        <dbReference type="ARBA" id="ARBA00002513"/>
    </source>
</evidence>
<dbReference type="InterPro" id="IPR015422">
    <property type="entry name" value="PyrdxlP-dep_Trfase_small"/>
</dbReference>
<keyword evidence="12" id="KW-0012">Acyltransferase</keyword>
<dbReference type="GO" id="GO:0008710">
    <property type="term" value="F:8-amino-7-oxononanoate synthase activity"/>
    <property type="evidence" value="ECO:0007669"/>
    <property type="project" value="UniProtKB-EC"/>
</dbReference>
<evidence type="ECO:0000256" key="4">
    <source>
        <dbReference type="ARBA" id="ARBA00010008"/>
    </source>
</evidence>
<keyword evidence="13" id="KW-1185">Reference proteome</keyword>
<name>A0ABV0KLF8_9CYAN</name>
<dbReference type="InterPro" id="IPR001917">
    <property type="entry name" value="Aminotrans_II_pyridoxalP_BS"/>
</dbReference>
<dbReference type="SUPFAM" id="SSF53383">
    <property type="entry name" value="PLP-dependent transferases"/>
    <property type="match status" value="1"/>
</dbReference>
<comment type="pathway">
    <text evidence="3 10">Cofactor biosynthesis; biotin biosynthesis.</text>
</comment>
<comment type="cofactor">
    <cofactor evidence="1 10">
        <name>pyridoxal 5'-phosphate</name>
        <dbReference type="ChEBI" id="CHEBI:597326"/>
    </cofactor>
</comment>
<dbReference type="EC" id="2.3.1.47" evidence="10"/>
<dbReference type="RefSeq" id="WP_190446972.1">
    <property type="nucleotide sequence ID" value="NZ_JAMPLM010000014.1"/>
</dbReference>
<comment type="similarity">
    <text evidence="4 10">Belongs to the class-II pyridoxal-phosphate-dependent aminotransferase family. BioF subfamily.</text>
</comment>
<dbReference type="EMBL" id="JAMPLM010000014">
    <property type="protein sequence ID" value="MEP1059972.1"/>
    <property type="molecule type" value="Genomic_DNA"/>
</dbReference>
<dbReference type="NCBIfam" id="TIGR00858">
    <property type="entry name" value="bioF"/>
    <property type="match status" value="1"/>
</dbReference>
<dbReference type="Pfam" id="PF00155">
    <property type="entry name" value="Aminotran_1_2"/>
    <property type="match status" value="1"/>
</dbReference>
<evidence type="ECO:0000259" key="11">
    <source>
        <dbReference type="Pfam" id="PF00155"/>
    </source>
</evidence>
<dbReference type="Proteomes" id="UP001476950">
    <property type="component" value="Unassembled WGS sequence"/>
</dbReference>
<keyword evidence="8 10" id="KW-0663">Pyridoxal phosphate</keyword>
<evidence type="ECO:0000313" key="13">
    <source>
        <dbReference type="Proteomes" id="UP001476950"/>
    </source>
</evidence>
<keyword evidence="7" id="KW-0093">Biotin biosynthesis</keyword>
<dbReference type="InterPro" id="IPR015424">
    <property type="entry name" value="PyrdxlP-dep_Trfase"/>
</dbReference>
<evidence type="ECO:0000256" key="6">
    <source>
        <dbReference type="ARBA" id="ARBA00022679"/>
    </source>
</evidence>
<evidence type="ECO:0000313" key="12">
    <source>
        <dbReference type="EMBL" id="MEP1059972.1"/>
    </source>
</evidence>
<keyword evidence="6 10" id="KW-0808">Transferase</keyword>
<comment type="subunit">
    <text evidence="5 10">Homodimer.</text>
</comment>
<evidence type="ECO:0000256" key="5">
    <source>
        <dbReference type="ARBA" id="ARBA00011738"/>
    </source>
</evidence>
<dbReference type="PANTHER" id="PTHR13693">
    <property type="entry name" value="CLASS II AMINOTRANSFERASE/8-AMINO-7-OXONONANOATE SYNTHASE"/>
    <property type="match status" value="1"/>
</dbReference>
<dbReference type="CDD" id="cd06454">
    <property type="entry name" value="KBL_like"/>
    <property type="match status" value="1"/>
</dbReference>
<evidence type="ECO:0000256" key="9">
    <source>
        <dbReference type="ARBA" id="ARBA00047715"/>
    </source>
</evidence>
<comment type="caution">
    <text evidence="12">The sequence shown here is derived from an EMBL/GenBank/DDBJ whole genome shotgun (WGS) entry which is preliminary data.</text>
</comment>
<organism evidence="12 13">
    <name type="scientific">Stenomitos frigidus AS-A4</name>
    <dbReference type="NCBI Taxonomy" id="2933935"/>
    <lineage>
        <taxon>Bacteria</taxon>
        <taxon>Bacillati</taxon>
        <taxon>Cyanobacteriota</taxon>
        <taxon>Cyanophyceae</taxon>
        <taxon>Leptolyngbyales</taxon>
        <taxon>Leptolyngbyaceae</taxon>
        <taxon>Stenomitos</taxon>
    </lineage>
</organism>